<evidence type="ECO:0000313" key="1">
    <source>
        <dbReference type="EMBL" id="GAK48875.1"/>
    </source>
</evidence>
<accession>A0A0S6VPE5</accession>
<keyword evidence="2" id="KW-1185">Reference proteome</keyword>
<reference evidence="1" key="1">
    <citation type="journal article" date="2015" name="PeerJ">
        <title>First genomic representation of candidate bacterial phylum KSB3 points to enhanced environmental sensing as a trigger of wastewater bulking.</title>
        <authorList>
            <person name="Sekiguchi Y."/>
            <person name="Ohashi A."/>
            <person name="Parks D.H."/>
            <person name="Yamauchi T."/>
            <person name="Tyson G.W."/>
            <person name="Hugenholtz P."/>
        </authorList>
    </citation>
    <scope>NUCLEOTIDE SEQUENCE [LARGE SCALE GENOMIC DNA]</scope>
</reference>
<dbReference type="AlphaFoldDB" id="A0A0S6VPE5"/>
<dbReference type="InterPro" id="IPR010181">
    <property type="entry name" value="CGCAxxGCC_motif"/>
</dbReference>
<dbReference type="Pfam" id="PF09719">
    <property type="entry name" value="C_GCAxxG_C_C"/>
    <property type="match status" value="1"/>
</dbReference>
<dbReference type="Proteomes" id="UP000030700">
    <property type="component" value="Unassembled WGS sequence"/>
</dbReference>
<gene>
    <name evidence="1" type="ORF">U14_00086</name>
</gene>
<name>A0A0S6VPE5_9BACT</name>
<sequence length="144" mass="15571">MTPIEHAVKNFQDGFNCSQSVCAAFAERAGTDHETALKVAAGFGGGIGRTGNVCGVVTGAIMALGLKYGFTVGSPEAKSEMYARVQTFIEKFTARHGSQTCRDLLGYDISIHEEHEKAKQEKLFSTRCPEFVRTAAEILEEMGC</sequence>
<dbReference type="STRING" id="1499966.U14_00086"/>
<proteinExistence type="predicted"/>
<organism evidence="1">
    <name type="scientific">Candidatus Moduliflexus flocculans</name>
    <dbReference type="NCBI Taxonomy" id="1499966"/>
    <lineage>
        <taxon>Bacteria</taxon>
        <taxon>Candidatus Moduliflexota</taxon>
        <taxon>Candidatus Moduliflexia</taxon>
        <taxon>Candidatus Moduliflexales</taxon>
        <taxon>Candidatus Moduliflexaceae</taxon>
    </lineage>
</organism>
<evidence type="ECO:0008006" key="3">
    <source>
        <dbReference type="Google" id="ProtNLM"/>
    </source>
</evidence>
<dbReference type="HOGENOM" id="CLU_091283_1_0_0"/>
<dbReference type="NCBIfam" id="TIGR01909">
    <property type="entry name" value="C_GCAxxG_C_C"/>
    <property type="match status" value="1"/>
</dbReference>
<evidence type="ECO:0000313" key="2">
    <source>
        <dbReference type="Proteomes" id="UP000030700"/>
    </source>
</evidence>
<dbReference type="EMBL" id="DF820455">
    <property type="protein sequence ID" value="GAK48875.1"/>
    <property type="molecule type" value="Genomic_DNA"/>
</dbReference>
<protein>
    <recommendedName>
        <fullName evidence="3">C_GCAxxG_C_C family protein</fullName>
    </recommendedName>
</protein>